<reference evidence="2 3" key="1">
    <citation type="submission" date="2019-05" db="EMBL/GenBank/DDBJ databases">
        <authorList>
            <consortium name="Pathogen Informatics"/>
        </authorList>
    </citation>
    <scope>NUCLEOTIDE SEQUENCE [LARGE SCALE GENOMIC DNA]</scope>
    <source>
        <strain evidence="2 3">NCTC13032</strain>
    </source>
</reference>
<keyword evidence="1" id="KW-0732">Signal</keyword>
<name>A0A4V6JJ36_9ENTR</name>
<dbReference type="STRING" id="83655.APT61_09895"/>
<accession>A0A4V6JJ36</accession>
<dbReference type="AlphaFoldDB" id="A0A4V6JJ36"/>
<sequence>MAITAGNTSATLLALCLAATLTGCGLTQKISDGTVAATKSIFYKQVKTLHMDIRAREGVNNNAKGASLATVVRIYQLKDRKAFDSTDYPSLFAMDSQAIKADSVAEKDIRLRPGESSRWICQWRRRRSLWRWPVCLWHPIRKTIPGVWSSPAMNWIRTHHVLLKPAITV</sequence>
<evidence type="ECO:0000256" key="1">
    <source>
        <dbReference type="SAM" id="SignalP"/>
    </source>
</evidence>
<dbReference type="InterPro" id="IPR017734">
    <property type="entry name" value="T6SS_SciN"/>
</dbReference>
<protein>
    <submittedName>
        <fullName evidence="2">Uncharacterized protein conserved in bacteria</fullName>
    </submittedName>
</protein>
<gene>
    <name evidence="2" type="ORF">NCTC13032_03904</name>
</gene>
<evidence type="ECO:0000313" key="2">
    <source>
        <dbReference type="EMBL" id="VTP69013.1"/>
    </source>
</evidence>
<dbReference type="Gene3D" id="2.60.40.4150">
    <property type="entry name" value="Type VI secretion system, lipoprotein SciN"/>
    <property type="match status" value="1"/>
</dbReference>
<evidence type="ECO:0000313" key="3">
    <source>
        <dbReference type="Proteomes" id="UP000310719"/>
    </source>
</evidence>
<dbReference type="NCBIfam" id="TIGR03352">
    <property type="entry name" value="VI_chp_3"/>
    <property type="match status" value="1"/>
</dbReference>
<proteinExistence type="predicted"/>
<dbReference type="Pfam" id="PF12790">
    <property type="entry name" value="T6SS-SciN"/>
    <property type="match status" value="1"/>
</dbReference>
<organism evidence="2 3">
    <name type="scientific">Leclercia adecarboxylata</name>
    <dbReference type="NCBI Taxonomy" id="83655"/>
    <lineage>
        <taxon>Bacteria</taxon>
        <taxon>Pseudomonadati</taxon>
        <taxon>Pseudomonadota</taxon>
        <taxon>Gammaproteobacteria</taxon>
        <taxon>Enterobacterales</taxon>
        <taxon>Enterobacteriaceae</taxon>
        <taxon>Leclercia</taxon>
    </lineage>
</organism>
<dbReference type="Proteomes" id="UP000310719">
    <property type="component" value="Chromosome"/>
</dbReference>
<dbReference type="EMBL" id="LR590464">
    <property type="protein sequence ID" value="VTP69013.1"/>
    <property type="molecule type" value="Genomic_DNA"/>
</dbReference>
<feature type="chain" id="PRO_5020328266" evidence="1">
    <location>
        <begin position="19"/>
        <end position="169"/>
    </location>
</feature>
<dbReference type="PANTHER" id="PTHR37625:SF4">
    <property type="entry name" value="OUTER MEMBRANE LIPOPROTEIN"/>
    <property type="match status" value="1"/>
</dbReference>
<feature type="signal peptide" evidence="1">
    <location>
        <begin position="1"/>
        <end position="18"/>
    </location>
</feature>
<dbReference type="PANTHER" id="PTHR37625">
    <property type="entry name" value="OUTER MEMBRANE LIPOPROTEIN-RELATED"/>
    <property type="match status" value="1"/>
</dbReference>
<dbReference type="InterPro" id="IPR038706">
    <property type="entry name" value="Type_VI_SciN-like_sf"/>
</dbReference>